<keyword evidence="2" id="KW-1003">Cell membrane</keyword>
<feature type="transmembrane region" description="Helical" evidence="2">
    <location>
        <begin position="81"/>
        <end position="101"/>
    </location>
</feature>
<feature type="transmembrane region" description="Helical" evidence="2">
    <location>
        <begin position="50"/>
        <end position="69"/>
    </location>
</feature>
<sequence>MGVIALISAVLMLVIREPMRVALALITSMVMLGGIYGLLGVHFIAAFQVLIYVGAVMVFMVYVIMLLEVREAPGNARFSRWLVPGVMGFAALVGVLGISVYRSSAEVLTAPGAAPFSLTQFSTAFLSQYWLEFELTSVFLVAVIVAALAVIKVSRRAQGRANG</sequence>
<keyword evidence="2" id="KW-0812">Transmembrane</keyword>
<keyword evidence="4" id="KW-1185">Reference proteome</keyword>
<evidence type="ECO:0000256" key="2">
    <source>
        <dbReference type="RuleBase" id="RU004429"/>
    </source>
</evidence>
<dbReference type="Pfam" id="PF00499">
    <property type="entry name" value="Oxidored_q3"/>
    <property type="match status" value="1"/>
</dbReference>
<dbReference type="PANTHER" id="PTHR33269">
    <property type="entry name" value="NADH-UBIQUINONE OXIDOREDUCTASE CHAIN 6"/>
    <property type="match status" value="1"/>
</dbReference>
<organism evidence="3 4">
    <name type="scientific">Gemmatimonas groenlandica</name>
    <dbReference type="NCBI Taxonomy" id="2732249"/>
    <lineage>
        <taxon>Bacteria</taxon>
        <taxon>Pseudomonadati</taxon>
        <taxon>Gemmatimonadota</taxon>
        <taxon>Gemmatimonadia</taxon>
        <taxon>Gemmatimonadales</taxon>
        <taxon>Gemmatimonadaceae</taxon>
        <taxon>Gemmatimonas</taxon>
    </lineage>
</organism>
<comment type="similarity">
    <text evidence="1 2">Belongs to the complex I subunit 6 family.</text>
</comment>
<dbReference type="Proteomes" id="UP000500938">
    <property type="component" value="Chromosome"/>
</dbReference>
<dbReference type="Gene3D" id="1.20.120.1200">
    <property type="entry name" value="NADH-ubiquinone/plastoquinone oxidoreductase chain 6, subunit NuoJ"/>
    <property type="match status" value="1"/>
</dbReference>
<dbReference type="GO" id="GO:0048038">
    <property type="term" value="F:quinone binding"/>
    <property type="evidence" value="ECO:0007669"/>
    <property type="project" value="UniProtKB-UniRule"/>
</dbReference>
<dbReference type="GO" id="GO:0005886">
    <property type="term" value="C:plasma membrane"/>
    <property type="evidence" value="ECO:0007669"/>
    <property type="project" value="UniProtKB-SubCell"/>
</dbReference>
<feature type="transmembrane region" description="Helical" evidence="2">
    <location>
        <begin position="129"/>
        <end position="151"/>
    </location>
</feature>
<protein>
    <recommendedName>
        <fullName evidence="2">NADH-quinone oxidoreductase subunit J</fullName>
        <ecNumber evidence="2">7.1.1.-</ecNumber>
    </recommendedName>
</protein>
<gene>
    <name evidence="3" type="ORF">HKW67_18230</name>
</gene>
<keyword evidence="2" id="KW-0520">NAD</keyword>
<reference evidence="3 4" key="1">
    <citation type="submission" date="2020-05" db="EMBL/GenBank/DDBJ databases">
        <title>Complete genome sequence of Gemmatimonas greenlandica TET16.</title>
        <authorList>
            <person name="Zeng Y."/>
        </authorList>
    </citation>
    <scope>NUCLEOTIDE SEQUENCE [LARGE SCALE GENOMIC DNA]</scope>
    <source>
        <strain evidence="3 4">TET16</strain>
    </source>
</reference>
<dbReference type="KEGG" id="ggr:HKW67_18230"/>
<dbReference type="EC" id="7.1.1.-" evidence="2"/>
<evidence type="ECO:0000313" key="3">
    <source>
        <dbReference type="EMBL" id="QJR37309.1"/>
    </source>
</evidence>
<keyword evidence="2" id="KW-1133">Transmembrane helix</keyword>
<keyword evidence="2" id="KW-0874">Quinone</keyword>
<dbReference type="RefSeq" id="WP_171226743.1">
    <property type="nucleotide sequence ID" value="NZ_CP053085.1"/>
</dbReference>
<comment type="function">
    <text evidence="2">NDH-1 shuttles electrons from NADH, via FMN and iron-sulfur (Fe-S) centers, to quinones in the respiratory chain. Couples the redox reaction to proton translocation (for every two electrons transferred, four hydrogen ions are translocated across the cytoplasmic membrane), and thus conserves the redox energy in a proton gradient.</text>
</comment>
<feature type="transmembrane region" description="Helical" evidence="2">
    <location>
        <begin position="21"/>
        <end position="44"/>
    </location>
</feature>
<keyword evidence="2" id="KW-0472">Membrane</keyword>
<dbReference type="PANTHER" id="PTHR33269:SF17">
    <property type="entry name" value="NADH-UBIQUINONE OXIDOREDUCTASE CHAIN 6"/>
    <property type="match status" value="1"/>
</dbReference>
<comment type="catalytic activity">
    <reaction evidence="2">
        <text>a quinone + NADH + 5 H(+)(in) = a quinol + NAD(+) + 4 H(+)(out)</text>
        <dbReference type="Rhea" id="RHEA:57888"/>
        <dbReference type="ChEBI" id="CHEBI:15378"/>
        <dbReference type="ChEBI" id="CHEBI:24646"/>
        <dbReference type="ChEBI" id="CHEBI:57540"/>
        <dbReference type="ChEBI" id="CHEBI:57945"/>
        <dbReference type="ChEBI" id="CHEBI:132124"/>
    </reaction>
</comment>
<comment type="caution">
    <text evidence="2">Lacks conserved residue(s) required for the propagation of feature annotation.</text>
</comment>
<dbReference type="InterPro" id="IPR042106">
    <property type="entry name" value="Nuo/plastoQ_OxRdtase_6_NuoJ"/>
</dbReference>
<accession>A0A6M4IU85</accession>
<dbReference type="AlphaFoldDB" id="A0A6M4IU85"/>
<comment type="subcellular location">
    <subcellularLocation>
        <location evidence="2">Cell membrane</location>
        <topology evidence="2">Multi-pass membrane protein</topology>
    </subcellularLocation>
</comment>
<dbReference type="EMBL" id="CP053085">
    <property type="protein sequence ID" value="QJR37309.1"/>
    <property type="molecule type" value="Genomic_DNA"/>
</dbReference>
<evidence type="ECO:0000313" key="4">
    <source>
        <dbReference type="Proteomes" id="UP000500938"/>
    </source>
</evidence>
<name>A0A6M4IU85_9BACT</name>
<evidence type="ECO:0000256" key="1">
    <source>
        <dbReference type="ARBA" id="ARBA00005698"/>
    </source>
</evidence>
<dbReference type="InterPro" id="IPR001457">
    <property type="entry name" value="NADH_UbQ/plastoQ_OxRdtase_su6"/>
</dbReference>
<proteinExistence type="inferred from homology"/>
<dbReference type="GO" id="GO:0008137">
    <property type="term" value="F:NADH dehydrogenase (ubiquinone) activity"/>
    <property type="evidence" value="ECO:0007669"/>
    <property type="project" value="UniProtKB-UniRule"/>
</dbReference>